<keyword evidence="1" id="KW-0472">Membrane</keyword>
<keyword evidence="1" id="KW-1133">Transmembrane helix</keyword>
<dbReference type="AlphaFoldDB" id="A0A2P2PRI2"/>
<organism evidence="2">
    <name type="scientific">Rhizophora mucronata</name>
    <name type="common">Asiatic mangrove</name>
    <dbReference type="NCBI Taxonomy" id="61149"/>
    <lineage>
        <taxon>Eukaryota</taxon>
        <taxon>Viridiplantae</taxon>
        <taxon>Streptophyta</taxon>
        <taxon>Embryophyta</taxon>
        <taxon>Tracheophyta</taxon>
        <taxon>Spermatophyta</taxon>
        <taxon>Magnoliopsida</taxon>
        <taxon>eudicotyledons</taxon>
        <taxon>Gunneridae</taxon>
        <taxon>Pentapetalae</taxon>
        <taxon>rosids</taxon>
        <taxon>fabids</taxon>
        <taxon>Malpighiales</taxon>
        <taxon>Rhizophoraceae</taxon>
        <taxon>Rhizophora</taxon>
    </lineage>
</organism>
<accession>A0A2P2PRI2</accession>
<protein>
    <submittedName>
        <fullName evidence="2">Uncharacterized protein</fullName>
    </submittedName>
</protein>
<evidence type="ECO:0000313" key="2">
    <source>
        <dbReference type="EMBL" id="MBX57332.1"/>
    </source>
</evidence>
<keyword evidence="1" id="KW-0812">Transmembrane</keyword>
<dbReference type="EMBL" id="GGEC01076848">
    <property type="protein sequence ID" value="MBX57332.1"/>
    <property type="molecule type" value="Transcribed_RNA"/>
</dbReference>
<sequence length="78" mass="9139">MLSPTQHKFDFTKLFFNKFSVITQPTVQFVLTSLFVECHIYSSISLTIFFFFFLNRSFGSMLFLQISLNLNLVKEKLG</sequence>
<feature type="transmembrane region" description="Helical" evidence="1">
    <location>
        <begin position="29"/>
        <end position="54"/>
    </location>
</feature>
<reference evidence="2" key="1">
    <citation type="submission" date="2018-02" db="EMBL/GenBank/DDBJ databases">
        <title>Rhizophora mucronata_Transcriptome.</title>
        <authorList>
            <person name="Meera S.P."/>
            <person name="Sreeshan A."/>
            <person name="Augustine A."/>
        </authorList>
    </citation>
    <scope>NUCLEOTIDE SEQUENCE</scope>
    <source>
        <tissue evidence="2">Leaf</tissue>
    </source>
</reference>
<evidence type="ECO:0000256" key="1">
    <source>
        <dbReference type="SAM" id="Phobius"/>
    </source>
</evidence>
<name>A0A2P2PRI2_RHIMU</name>
<proteinExistence type="predicted"/>